<accession>A0A9P8Y3H5</accession>
<proteinExistence type="predicted"/>
<evidence type="ECO:0000313" key="2">
    <source>
        <dbReference type="EMBL" id="KAH7029043.1"/>
    </source>
</evidence>
<keyword evidence="1" id="KW-0732">Signal</keyword>
<reference evidence="2" key="1">
    <citation type="journal article" date="2021" name="Nat. Commun.">
        <title>Genetic determinants of endophytism in the Arabidopsis root mycobiome.</title>
        <authorList>
            <person name="Mesny F."/>
            <person name="Miyauchi S."/>
            <person name="Thiergart T."/>
            <person name="Pickel B."/>
            <person name="Atanasova L."/>
            <person name="Karlsson M."/>
            <person name="Huettel B."/>
            <person name="Barry K.W."/>
            <person name="Haridas S."/>
            <person name="Chen C."/>
            <person name="Bauer D."/>
            <person name="Andreopoulos W."/>
            <person name="Pangilinan J."/>
            <person name="LaButti K."/>
            <person name="Riley R."/>
            <person name="Lipzen A."/>
            <person name="Clum A."/>
            <person name="Drula E."/>
            <person name="Henrissat B."/>
            <person name="Kohler A."/>
            <person name="Grigoriev I.V."/>
            <person name="Martin F.M."/>
            <person name="Hacquard S."/>
        </authorList>
    </citation>
    <scope>NUCLEOTIDE SEQUENCE</scope>
    <source>
        <strain evidence="2">MPI-CAGE-CH-0230</strain>
    </source>
</reference>
<comment type="caution">
    <text evidence="2">The sequence shown here is derived from an EMBL/GenBank/DDBJ whole genome shotgun (WGS) entry which is preliminary data.</text>
</comment>
<dbReference type="GeneID" id="70188382"/>
<dbReference type="Proteomes" id="UP000756346">
    <property type="component" value="Unassembled WGS sequence"/>
</dbReference>
<evidence type="ECO:0000256" key="1">
    <source>
        <dbReference type="SAM" id="SignalP"/>
    </source>
</evidence>
<name>A0A9P8Y3H5_9PEZI</name>
<dbReference type="EMBL" id="JAGTJQ010000006">
    <property type="protein sequence ID" value="KAH7029043.1"/>
    <property type="molecule type" value="Genomic_DNA"/>
</dbReference>
<evidence type="ECO:0000313" key="3">
    <source>
        <dbReference type="Proteomes" id="UP000756346"/>
    </source>
</evidence>
<keyword evidence="3" id="KW-1185">Reference proteome</keyword>
<dbReference type="RefSeq" id="XP_046011331.1">
    <property type="nucleotide sequence ID" value="XM_046158836.1"/>
</dbReference>
<feature type="signal peptide" evidence="1">
    <location>
        <begin position="1"/>
        <end position="20"/>
    </location>
</feature>
<dbReference type="AlphaFoldDB" id="A0A9P8Y3H5"/>
<gene>
    <name evidence="2" type="ORF">B0I36DRAFT_363638</name>
</gene>
<organism evidence="2 3">
    <name type="scientific">Microdochium trichocladiopsis</name>
    <dbReference type="NCBI Taxonomy" id="1682393"/>
    <lineage>
        <taxon>Eukaryota</taxon>
        <taxon>Fungi</taxon>
        <taxon>Dikarya</taxon>
        <taxon>Ascomycota</taxon>
        <taxon>Pezizomycotina</taxon>
        <taxon>Sordariomycetes</taxon>
        <taxon>Xylariomycetidae</taxon>
        <taxon>Xylariales</taxon>
        <taxon>Microdochiaceae</taxon>
        <taxon>Microdochium</taxon>
    </lineage>
</organism>
<protein>
    <submittedName>
        <fullName evidence="2">Uncharacterized protein</fullName>
    </submittedName>
</protein>
<feature type="chain" id="PRO_5040412857" evidence="1">
    <location>
        <begin position="21"/>
        <end position="82"/>
    </location>
</feature>
<dbReference type="OrthoDB" id="10497880at2759"/>
<sequence length="82" mass="8927">MKNLNTAFLALAMAVAVVSAFPTFRLTSRAPDVEIDAVRALMPHHGRPNETVAFPAVAGNRTLVSLAGRNVTMLDKRYFRTA</sequence>